<evidence type="ECO:0000313" key="2">
    <source>
        <dbReference type="EMBL" id="MFC7370668.1"/>
    </source>
</evidence>
<organism evidence="2 3">
    <name type="scientific">Fictibacillus iocasae</name>
    <dbReference type="NCBI Taxonomy" id="2715437"/>
    <lineage>
        <taxon>Bacteria</taxon>
        <taxon>Bacillati</taxon>
        <taxon>Bacillota</taxon>
        <taxon>Bacilli</taxon>
        <taxon>Bacillales</taxon>
        <taxon>Fictibacillaceae</taxon>
        <taxon>Fictibacillus</taxon>
    </lineage>
</organism>
<keyword evidence="3" id="KW-1185">Reference proteome</keyword>
<keyword evidence="2" id="KW-0540">Nuclease</keyword>
<dbReference type="InterPro" id="IPR012337">
    <property type="entry name" value="RNaseH-like_sf"/>
</dbReference>
<sequence length="245" mass="27931">MKHPSNDSGTVKQWINQLLSLGIKRDQVPGGVQSDFSRQAWIRAVMKENAKKKKEQNLLLCEMPVIIIDSETTGFRPEHGDEMISLCAIKLEGKNEEKRLSTFIKAEKKIPEDVKRLTGITDNDLLDAPPLIEIMPDLVPLLSSHLIVGYHISHDLTFLNHHLWKSVKRKLSNPSLDLKMILEKMYRGRDFSTFDDALSFFSLEIKDRHTAAGDAEAAVKLWECILSECDTRSVKTLNDFHRLLV</sequence>
<feature type="domain" description="Exonuclease" evidence="1">
    <location>
        <begin position="64"/>
        <end position="231"/>
    </location>
</feature>
<keyword evidence="2" id="KW-0378">Hydrolase</keyword>
<gene>
    <name evidence="2" type="ORF">ACFQPF_03150</name>
</gene>
<dbReference type="RefSeq" id="WP_379746393.1">
    <property type="nucleotide sequence ID" value="NZ_JBHTCP010000004.1"/>
</dbReference>
<protein>
    <submittedName>
        <fullName evidence="2">Exonuclease domain-containing protein</fullName>
    </submittedName>
</protein>
<dbReference type="CDD" id="cd06127">
    <property type="entry name" value="DEDDh"/>
    <property type="match status" value="1"/>
</dbReference>
<accession>A0ABW2NNF9</accession>
<proteinExistence type="predicted"/>
<evidence type="ECO:0000259" key="1">
    <source>
        <dbReference type="SMART" id="SM00479"/>
    </source>
</evidence>
<dbReference type="GO" id="GO:0004527">
    <property type="term" value="F:exonuclease activity"/>
    <property type="evidence" value="ECO:0007669"/>
    <property type="project" value="UniProtKB-KW"/>
</dbReference>
<dbReference type="Pfam" id="PF00929">
    <property type="entry name" value="RNase_T"/>
    <property type="match status" value="1"/>
</dbReference>
<dbReference type="Proteomes" id="UP001596549">
    <property type="component" value="Unassembled WGS sequence"/>
</dbReference>
<reference evidence="3" key="1">
    <citation type="journal article" date="2019" name="Int. J. Syst. Evol. Microbiol.">
        <title>The Global Catalogue of Microorganisms (GCM) 10K type strain sequencing project: providing services to taxonomists for standard genome sequencing and annotation.</title>
        <authorList>
            <consortium name="The Broad Institute Genomics Platform"/>
            <consortium name="The Broad Institute Genome Sequencing Center for Infectious Disease"/>
            <person name="Wu L."/>
            <person name="Ma J."/>
        </authorList>
    </citation>
    <scope>NUCLEOTIDE SEQUENCE [LARGE SCALE GENOMIC DNA]</scope>
    <source>
        <strain evidence="3">NBRC 106396</strain>
    </source>
</reference>
<dbReference type="EMBL" id="JBHTCP010000004">
    <property type="protein sequence ID" value="MFC7370668.1"/>
    <property type="molecule type" value="Genomic_DNA"/>
</dbReference>
<dbReference type="SUPFAM" id="SSF53098">
    <property type="entry name" value="Ribonuclease H-like"/>
    <property type="match status" value="1"/>
</dbReference>
<comment type="caution">
    <text evidence="2">The sequence shown here is derived from an EMBL/GenBank/DDBJ whole genome shotgun (WGS) entry which is preliminary data.</text>
</comment>
<evidence type="ECO:0000313" key="3">
    <source>
        <dbReference type="Proteomes" id="UP001596549"/>
    </source>
</evidence>
<keyword evidence="2" id="KW-0269">Exonuclease</keyword>
<dbReference type="PANTHER" id="PTHR30231">
    <property type="entry name" value="DNA POLYMERASE III SUBUNIT EPSILON"/>
    <property type="match status" value="1"/>
</dbReference>
<dbReference type="SMART" id="SM00479">
    <property type="entry name" value="EXOIII"/>
    <property type="match status" value="1"/>
</dbReference>
<dbReference type="PANTHER" id="PTHR30231:SF41">
    <property type="entry name" value="DNA POLYMERASE III SUBUNIT EPSILON"/>
    <property type="match status" value="1"/>
</dbReference>
<dbReference type="InterPro" id="IPR036397">
    <property type="entry name" value="RNaseH_sf"/>
</dbReference>
<dbReference type="Gene3D" id="3.30.420.10">
    <property type="entry name" value="Ribonuclease H-like superfamily/Ribonuclease H"/>
    <property type="match status" value="1"/>
</dbReference>
<dbReference type="InterPro" id="IPR013520">
    <property type="entry name" value="Ribonucl_H"/>
</dbReference>
<name>A0ABW2NNF9_9BACL</name>